<dbReference type="Proteomes" id="UP000886520">
    <property type="component" value="Chromosome 13"/>
</dbReference>
<dbReference type="PANTHER" id="PTHR23201:SF12">
    <property type="entry name" value="OS05G0432200 PROTEIN"/>
    <property type="match status" value="1"/>
</dbReference>
<protein>
    <submittedName>
        <fullName evidence="3">Uncharacterized protein</fullName>
    </submittedName>
</protein>
<proteinExistence type="inferred from homology"/>
<dbReference type="OrthoDB" id="1925004at2759"/>
<comment type="similarity">
    <text evidence="1">Belongs to the GASA family.</text>
</comment>
<organism evidence="3 4">
    <name type="scientific">Adiantum capillus-veneris</name>
    <name type="common">Maidenhair fern</name>
    <dbReference type="NCBI Taxonomy" id="13818"/>
    <lineage>
        <taxon>Eukaryota</taxon>
        <taxon>Viridiplantae</taxon>
        <taxon>Streptophyta</taxon>
        <taxon>Embryophyta</taxon>
        <taxon>Tracheophyta</taxon>
        <taxon>Polypodiopsida</taxon>
        <taxon>Polypodiidae</taxon>
        <taxon>Polypodiales</taxon>
        <taxon>Pteridineae</taxon>
        <taxon>Pteridaceae</taxon>
        <taxon>Vittarioideae</taxon>
        <taxon>Adiantum</taxon>
    </lineage>
</organism>
<evidence type="ECO:0000256" key="1">
    <source>
        <dbReference type="ARBA" id="ARBA00010582"/>
    </source>
</evidence>
<dbReference type="AlphaFoldDB" id="A0A9D4UNU2"/>
<evidence type="ECO:0000256" key="2">
    <source>
        <dbReference type="SAM" id="SignalP"/>
    </source>
</evidence>
<evidence type="ECO:0000313" key="4">
    <source>
        <dbReference type="Proteomes" id="UP000886520"/>
    </source>
</evidence>
<dbReference type="InterPro" id="IPR003854">
    <property type="entry name" value="GASA"/>
</dbReference>
<sequence length="136" mass="15393">MAFSRVTLALLLAMLLCMGLVASAHEELESMMTGRRMPGRPMACEQKCKYRCSKSSRYKLCFKDCCICCNKCKCVPPGTAGNREMCPCYANLKNSKGTAEEELPPSLGEIRIVVALSISFKWFYLKSSFKQYFNLW</sequence>
<gene>
    <name evidence="3" type="ORF">GOP47_0013591</name>
</gene>
<feature type="chain" id="PRO_5038360342" evidence="2">
    <location>
        <begin position="25"/>
        <end position="136"/>
    </location>
</feature>
<dbReference type="EMBL" id="JABFUD020000013">
    <property type="protein sequence ID" value="KAI5071340.1"/>
    <property type="molecule type" value="Genomic_DNA"/>
</dbReference>
<keyword evidence="4" id="KW-1185">Reference proteome</keyword>
<keyword evidence="2" id="KW-0732">Signal</keyword>
<evidence type="ECO:0000313" key="3">
    <source>
        <dbReference type="EMBL" id="KAI5071340.1"/>
    </source>
</evidence>
<name>A0A9D4UNU2_ADICA</name>
<dbReference type="PANTHER" id="PTHR23201">
    <property type="entry name" value="EXTENSIN, PROLINE-RICH PROTEIN"/>
    <property type="match status" value="1"/>
</dbReference>
<comment type="caution">
    <text evidence="3">The sequence shown here is derived from an EMBL/GenBank/DDBJ whole genome shotgun (WGS) entry which is preliminary data.</text>
</comment>
<feature type="signal peptide" evidence="2">
    <location>
        <begin position="1"/>
        <end position="24"/>
    </location>
</feature>
<reference evidence="3" key="1">
    <citation type="submission" date="2021-01" db="EMBL/GenBank/DDBJ databases">
        <title>Adiantum capillus-veneris genome.</title>
        <authorList>
            <person name="Fang Y."/>
            <person name="Liao Q."/>
        </authorList>
    </citation>
    <scope>NUCLEOTIDE SEQUENCE</scope>
    <source>
        <strain evidence="3">H3</strain>
        <tissue evidence="3">Leaf</tissue>
    </source>
</reference>
<accession>A0A9D4UNU2</accession>
<dbReference type="Pfam" id="PF02704">
    <property type="entry name" value="GASA"/>
    <property type="match status" value="1"/>
</dbReference>